<comment type="caution">
    <text evidence="1">The sequence shown here is derived from an EMBL/GenBank/DDBJ whole genome shotgun (WGS) entry which is preliminary data.</text>
</comment>
<keyword evidence="2" id="KW-1185">Reference proteome</keyword>
<dbReference type="EMBL" id="JBHSBI010000048">
    <property type="protein sequence ID" value="MFC4015651.1"/>
    <property type="molecule type" value="Genomic_DNA"/>
</dbReference>
<dbReference type="Proteomes" id="UP001595851">
    <property type="component" value="Unassembled WGS sequence"/>
</dbReference>
<evidence type="ECO:0000313" key="1">
    <source>
        <dbReference type="EMBL" id="MFC4015651.1"/>
    </source>
</evidence>
<protein>
    <recommendedName>
        <fullName evidence="3">PE domain-containing protein</fullName>
    </recommendedName>
</protein>
<organism evidence="1 2">
    <name type="scientific">Nonomuraea purpurea</name>
    <dbReference type="NCBI Taxonomy" id="1849276"/>
    <lineage>
        <taxon>Bacteria</taxon>
        <taxon>Bacillati</taxon>
        <taxon>Actinomycetota</taxon>
        <taxon>Actinomycetes</taxon>
        <taxon>Streptosporangiales</taxon>
        <taxon>Streptosporangiaceae</taxon>
        <taxon>Nonomuraea</taxon>
    </lineage>
</organism>
<dbReference type="RefSeq" id="WP_379535463.1">
    <property type="nucleotide sequence ID" value="NZ_JBHSBI010000048.1"/>
</dbReference>
<accession>A0ABV8GPP1</accession>
<sequence>MGTDQGVDLSRRAIRAARTDLQEALRILSPGRENGGTATPASTVTTTASQLSGDLEAMGGYWPAAMSFHESTRNGITAVTSSYDSIVIQLENAIDLLRQALDNYDGAEGDSSDRSQTAQI</sequence>
<name>A0ABV8GPP1_9ACTN</name>
<reference evidence="2" key="1">
    <citation type="journal article" date="2019" name="Int. J. Syst. Evol. Microbiol.">
        <title>The Global Catalogue of Microorganisms (GCM) 10K type strain sequencing project: providing services to taxonomists for standard genome sequencing and annotation.</title>
        <authorList>
            <consortium name="The Broad Institute Genomics Platform"/>
            <consortium name="The Broad Institute Genome Sequencing Center for Infectious Disease"/>
            <person name="Wu L."/>
            <person name="Ma J."/>
        </authorList>
    </citation>
    <scope>NUCLEOTIDE SEQUENCE [LARGE SCALE GENOMIC DNA]</scope>
    <source>
        <strain evidence="2">TBRC 1276</strain>
    </source>
</reference>
<proteinExistence type="predicted"/>
<gene>
    <name evidence="1" type="ORF">ACFOY2_51165</name>
</gene>
<evidence type="ECO:0000313" key="2">
    <source>
        <dbReference type="Proteomes" id="UP001595851"/>
    </source>
</evidence>
<evidence type="ECO:0008006" key="3">
    <source>
        <dbReference type="Google" id="ProtNLM"/>
    </source>
</evidence>